<proteinExistence type="predicted"/>
<keyword evidence="2" id="KW-1185">Reference proteome</keyword>
<protein>
    <recommendedName>
        <fullName evidence="3">RxLR effector candidate protein</fullName>
    </recommendedName>
</protein>
<evidence type="ECO:0000313" key="1">
    <source>
        <dbReference type="EMBL" id="CAI5729861.1"/>
    </source>
</evidence>
<evidence type="ECO:0008006" key="3">
    <source>
        <dbReference type="Google" id="ProtNLM"/>
    </source>
</evidence>
<dbReference type="AlphaFoldDB" id="A0AAV0U4N3"/>
<dbReference type="PANTHER" id="PTHR34204">
    <property type="entry name" value="RNA-BINDING ASCH DOMAIN PROTEIN"/>
    <property type="match status" value="1"/>
</dbReference>
<dbReference type="PANTHER" id="PTHR34204:SF2">
    <property type="entry name" value="RNA-BINDING ASCH DOMAIN PROTEIN"/>
    <property type="match status" value="1"/>
</dbReference>
<evidence type="ECO:0000313" key="2">
    <source>
        <dbReference type="Proteomes" id="UP001162031"/>
    </source>
</evidence>
<gene>
    <name evidence="1" type="ORF">HBR001_LOCUS4670</name>
</gene>
<accession>A0AAV0U4N3</accession>
<sequence length="326" mass="35527">MSPCDARGWVATVARPWTAASHVTVPLYNMQTPAALSAHTSLLICIERALRTYFSSDQSVHDAEEPARFRAQMLHIDDHVDSGDDEVASVTVRDTLEGIPRAAYVTQLAVILCAWHETGAHPLLSLLTGSSTAGARTATIEGVTPEFTSRERVLAVPIGVVRELIATIERGVEEATLAAVTSLVEMIGGSRGILTLLGFQQTVGSRNVPPLTLCQCLAAFTQRHTPNEPLMVGARAFSKHCARSASGWWGTLEGNDHAKNARAEKKVRELLACATWKNIHCLPHAHATMEIRNALGYGARWDAETQTFRGFLEPPMANGHETKWRH</sequence>
<name>A0AAV0U4N3_HYABA</name>
<comment type="caution">
    <text evidence="1">The sequence shown here is derived from an EMBL/GenBank/DDBJ whole genome shotgun (WGS) entry which is preliminary data.</text>
</comment>
<dbReference type="EMBL" id="CANTFL010001009">
    <property type="protein sequence ID" value="CAI5729861.1"/>
    <property type="molecule type" value="Genomic_DNA"/>
</dbReference>
<organism evidence="1 2">
    <name type="scientific">Hyaloperonospora brassicae</name>
    <name type="common">Brassica downy mildew</name>
    <name type="synonym">Peronospora brassicae</name>
    <dbReference type="NCBI Taxonomy" id="162125"/>
    <lineage>
        <taxon>Eukaryota</taxon>
        <taxon>Sar</taxon>
        <taxon>Stramenopiles</taxon>
        <taxon>Oomycota</taxon>
        <taxon>Peronosporomycetes</taxon>
        <taxon>Peronosporales</taxon>
        <taxon>Peronosporaceae</taxon>
        <taxon>Hyaloperonospora</taxon>
    </lineage>
</organism>
<dbReference type="Proteomes" id="UP001162031">
    <property type="component" value="Unassembled WGS sequence"/>
</dbReference>
<reference evidence="1" key="1">
    <citation type="submission" date="2022-12" db="EMBL/GenBank/DDBJ databases">
        <authorList>
            <person name="Webb A."/>
        </authorList>
    </citation>
    <scope>NUCLEOTIDE SEQUENCE</scope>
    <source>
        <strain evidence="1">Hp1</strain>
    </source>
</reference>